<comment type="caution">
    <text evidence="1">The sequence shown here is derived from an EMBL/GenBank/DDBJ whole genome shotgun (WGS) entry which is preliminary data.</text>
</comment>
<dbReference type="InterPro" id="IPR024747">
    <property type="entry name" value="Pyridox_Oxase-rel"/>
</dbReference>
<evidence type="ECO:0000313" key="2">
    <source>
        <dbReference type="Proteomes" id="UP000886785"/>
    </source>
</evidence>
<dbReference type="InterPro" id="IPR012349">
    <property type="entry name" value="Split_barrel_FMN-bd"/>
</dbReference>
<dbReference type="EMBL" id="DVHF01000004">
    <property type="protein sequence ID" value="HIR56075.1"/>
    <property type="molecule type" value="Genomic_DNA"/>
</dbReference>
<organism evidence="1 2">
    <name type="scientific">Candidatus Gallacutalibacter pullicola</name>
    <dbReference type="NCBI Taxonomy" id="2840830"/>
    <lineage>
        <taxon>Bacteria</taxon>
        <taxon>Bacillati</taxon>
        <taxon>Bacillota</taxon>
        <taxon>Clostridia</taxon>
        <taxon>Eubacteriales</taxon>
        <taxon>Candidatus Gallacutalibacter</taxon>
    </lineage>
</organism>
<name>A0A9D1DNE8_9FIRM</name>
<proteinExistence type="predicted"/>
<sequence>MRRKDREITDYQKILQIVSGCDCCRIGLVDGGEPYIVPLNFGWEDRDGRIVLYFHSASEGRKIDLIPGQSLTAFEMDTSHRLSPGGTACQFSYLYQCVMGKGRIEILREPAEKIYGLQKIMAHYTDKTDWDFPAATLDRIAVLRLEVCELSCKEHA</sequence>
<evidence type="ECO:0000313" key="1">
    <source>
        <dbReference type="EMBL" id="HIR56075.1"/>
    </source>
</evidence>
<gene>
    <name evidence="1" type="ORF">IAA54_00235</name>
</gene>
<dbReference type="PANTHER" id="PTHR34071">
    <property type="entry name" value="5-NITROIMIDAZOLE ANTIBIOTICS RESISTANCE PROTEIN, NIMA-FAMILY-RELATED PROTEIN-RELATED"/>
    <property type="match status" value="1"/>
</dbReference>
<dbReference type="Proteomes" id="UP000886785">
    <property type="component" value="Unassembled WGS sequence"/>
</dbReference>
<dbReference type="SUPFAM" id="SSF50475">
    <property type="entry name" value="FMN-binding split barrel"/>
    <property type="match status" value="1"/>
</dbReference>
<accession>A0A9D1DNE8</accession>
<protein>
    <submittedName>
        <fullName evidence="1">Pyridoxamine 5'-phosphate oxidase family protein</fullName>
    </submittedName>
</protein>
<dbReference type="Gene3D" id="2.30.110.10">
    <property type="entry name" value="Electron Transport, Fmn-binding Protein, Chain A"/>
    <property type="match status" value="1"/>
</dbReference>
<dbReference type="AlphaFoldDB" id="A0A9D1DNE8"/>
<reference evidence="1" key="2">
    <citation type="journal article" date="2021" name="PeerJ">
        <title>Extensive microbial diversity within the chicken gut microbiome revealed by metagenomics and culture.</title>
        <authorList>
            <person name="Gilroy R."/>
            <person name="Ravi A."/>
            <person name="Getino M."/>
            <person name="Pursley I."/>
            <person name="Horton D.L."/>
            <person name="Alikhan N.F."/>
            <person name="Baker D."/>
            <person name="Gharbi K."/>
            <person name="Hall N."/>
            <person name="Watson M."/>
            <person name="Adriaenssens E.M."/>
            <person name="Foster-Nyarko E."/>
            <person name="Jarju S."/>
            <person name="Secka A."/>
            <person name="Antonio M."/>
            <person name="Oren A."/>
            <person name="Chaudhuri R.R."/>
            <person name="La Ragione R."/>
            <person name="Hildebrand F."/>
            <person name="Pallen M.J."/>
        </authorList>
    </citation>
    <scope>NUCLEOTIDE SEQUENCE</scope>
    <source>
        <strain evidence="1">ChiSjej1B19-7085</strain>
    </source>
</reference>
<dbReference type="PANTHER" id="PTHR34071:SF2">
    <property type="entry name" value="FLAVIN-NUCLEOTIDE-BINDING PROTEIN"/>
    <property type="match status" value="1"/>
</dbReference>
<reference evidence="1" key="1">
    <citation type="submission" date="2020-10" db="EMBL/GenBank/DDBJ databases">
        <authorList>
            <person name="Gilroy R."/>
        </authorList>
    </citation>
    <scope>NUCLEOTIDE SEQUENCE</scope>
    <source>
        <strain evidence="1">ChiSjej1B19-7085</strain>
    </source>
</reference>
<dbReference type="Pfam" id="PF12900">
    <property type="entry name" value="Pyridox_ox_2"/>
    <property type="match status" value="1"/>
</dbReference>